<dbReference type="InterPro" id="IPR025963">
    <property type="entry name" value="FLgD_Tudor"/>
</dbReference>
<keyword evidence="3 5" id="KW-1005">Bacterial flagellum biogenesis</keyword>
<dbReference type="Gene3D" id="2.60.40.4070">
    <property type="match status" value="1"/>
</dbReference>
<feature type="domain" description="FlgD/Vpr Ig-like" evidence="6">
    <location>
        <begin position="100"/>
        <end position="161"/>
    </location>
</feature>
<gene>
    <name evidence="8" type="ORF">RAE19_06900</name>
</gene>
<comment type="similarity">
    <text evidence="1 5">Belongs to the FlgD family.</text>
</comment>
<organism evidence="8 9">
    <name type="scientific">Rhodoferax potami</name>
    <dbReference type="NCBI Taxonomy" id="3068338"/>
    <lineage>
        <taxon>Bacteria</taxon>
        <taxon>Pseudomonadati</taxon>
        <taxon>Pseudomonadota</taxon>
        <taxon>Betaproteobacteria</taxon>
        <taxon>Burkholderiales</taxon>
        <taxon>Comamonadaceae</taxon>
        <taxon>Rhodoferax</taxon>
    </lineage>
</organism>
<accession>A0ABU3KLY4</accession>
<dbReference type="InterPro" id="IPR005648">
    <property type="entry name" value="FlgD"/>
</dbReference>
<evidence type="ECO:0000256" key="2">
    <source>
        <dbReference type="ARBA" id="ARBA00016013"/>
    </source>
</evidence>
<evidence type="ECO:0000256" key="1">
    <source>
        <dbReference type="ARBA" id="ARBA00010577"/>
    </source>
</evidence>
<sequence length="215" mass="22193">MATAVSNNTALSGTSAISSGTVSAQEQTDRFMKLLVAQLNNQDPMNPMDNAQMTSQIAQINTVSGIQELNATMQSMAAQFTSMQVLQGASMVGHGVLVESNTLSIDGGTAKGAINLASKADKVTIDIKTAGGQLLETINLGALPAGQSNFQWDASKYSGLSSVNFKVNATQGGNTVKSTDLARDTVTAVGTENGAMSLQLKGRTAVAYSAIKSIL</sequence>
<dbReference type="Pfam" id="PF03963">
    <property type="entry name" value="FlgD"/>
    <property type="match status" value="1"/>
</dbReference>
<name>A0ABU3KLY4_9BURK</name>
<evidence type="ECO:0000256" key="5">
    <source>
        <dbReference type="RuleBase" id="RU362076"/>
    </source>
</evidence>
<dbReference type="Gene3D" id="2.30.30.910">
    <property type="match status" value="1"/>
</dbReference>
<comment type="caution">
    <text evidence="8">The sequence shown here is derived from an EMBL/GenBank/DDBJ whole genome shotgun (WGS) entry which is preliminary data.</text>
</comment>
<evidence type="ECO:0000256" key="3">
    <source>
        <dbReference type="ARBA" id="ARBA00022795"/>
    </source>
</evidence>
<dbReference type="InterPro" id="IPR025965">
    <property type="entry name" value="FlgD/Vpr_Ig-like"/>
</dbReference>
<protein>
    <recommendedName>
        <fullName evidence="2 5">Basal-body rod modification protein FlgD</fullName>
    </recommendedName>
</protein>
<reference evidence="8 9" key="1">
    <citation type="submission" date="2023-08" db="EMBL/GenBank/DDBJ databases">
        <title>Rhodoferax potami sp. nov. and Rhodoferax mekongensis sp. nov., isolated from the Mekong River in Thailand.</title>
        <authorList>
            <person name="Kitikhun S."/>
            <person name="Charoenyingcharoen P."/>
            <person name="Siriarchawattana P."/>
            <person name="Likhitrattanapisal S."/>
            <person name="Nilsakha T."/>
            <person name="Chanpet A."/>
            <person name="Rattanawaree P."/>
            <person name="Ingsriswang S."/>
        </authorList>
    </citation>
    <scope>NUCLEOTIDE SEQUENCE [LARGE SCALE GENOMIC DNA]</scope>
    <source>
        <strain evidence="8 9">TBRC 17660</strain>
    </source>
</reference>
<proteinExistence type="inferred from homology"/>
<evidence type="ECO:0000259" key="7">
    <source>
        <dbReference type="Pfam" id="PF13861"/>
    </source>
</evidence>
<dbReference type="Pfam" id="PF13860">
    <property type="entry name" value="FlgD_ig"/>
    <property type="match status" value="1"/>
</dbReference>
<dbReference type="EMBL" id="JAVBIK010000001">
    <property type="protein sequence ID" value="MDT7518437.1"/>
    <property type="molecule type" value="Genomic_DNA"/>
</dbReference>
<dbReference type="Proteomes" id="UP001321700">
    <property type="component" value="Unassembled WGS sequence"/>
</dbReference>
<evidence type="ECO:0000259" key="6">
    <source>
        <dbReference type="Pfam" id="PF13860"/>
    </source>
</evidence>
<keyword evidence="8" id="KW-0966">Cell projection</keyword>
<evidence type="ECO:0000313" key="8">
    <source>
        <dbReference type="EMBL" id="MDT7518437.1"/>
    </source>
</evidence>
<comment type="function">
    <text evidence="4 5">Required for flagellar hook formation. May act as a scaffolding protein.</text>
</comment>
<feature type="domain" description="FlgD Tudor-like" evidence="7">
    <location>
        <begin position="83"/>
        <end position="212"/>
    </location>
</feature>
<dbReference type="RefSeq" id="WP_313874196.1">
    <property type="nucleotide sequence ID" value="NZ_JAVBIK010000001.1"/>
</dbReference>
<keyword evidence="8" id="KW-0969">Cilium</keyword>
<dbReference type="Pfam" id="PF13861">
    <property type="entry name" value="FLgD_tudor"/>
    <property type="match status" value="1"/>
</dbReference>
<evidence type="ECO:0000256" key="4">
    <source>
        <dbReference type="ARBA" id="ARBA00024746"/>
    </source>
</evidence>
<keyword evidence="8" id="KW-0282">Flagellum</keyword>
<keyword evidence="9" id="KW-1185">Reference proteome</keyword>
<evidence type="ECO:0000313" key="9">
    <source>
        <dbReference type="Proteomes" id="UP001321700"/>
    </source>
</evidence>